<evidence type="ECO:0000313" key="1">
    <source>
        <dbReference type="EMBL" id="KAI3789932.1"/>
    </source>
</evidence>
<reference evidence="1 2" key="2">
    <citation type="journal article" date="2022" name="Mol. Ecol. Resour.">
        <title>The genomes of chicory, endive, great burdock and yacon provide insights into Asteraceae paleo-polyploidization history and plant inulin production.</title>
        <authorList>
            <person name="Fan W."/>
            <person name="Wang S."/>
            <person name="Wang H."/>
            <person name="Wang A."/>
            <person name="Jiang F."/>
            <person name="Liu H."/>
            <person name="Zhao H."/>
            <person name="Xu D."/>
            <person name="Zhang Y."/>
        </authorList>
    </citation>
    <scope>NUCLEOTIDE SEQUENCE [LARGE SCALE GENOMIC DNA]</scope>
    <source>
        <strain evidence="2">cv. Punajuju</strain>
        <tissue evidence="1">Leaves</tissue>
    </source>
</reference>
<proteinExistence type="predicted"/>
<keyword evidence="2" id="KW-1185">Reference proteome</keyword>
<comment type="caution">
    <text evidence="1">The sequence shown here is derived from an EMBL/GenBank/DDBJ whole genome shotgun (WGS) entry which is preliminary data.</text>
</comment>
<reference evidence="2" key="1">
    <citation type="journal article" date="2022" name="Mol. Ecol. Resour.">
        <title>The genomes of chicory, endive, great burdock and yacon provide insights into Asteraceae palaeo-polyploidization history and plant inulin production.</title>
        <authorList>
            <person name="Fan W."/>
            <person name="Wang S."/>
            <person name="Wang H."/>
            <person name="Wang A."/>
            <person name="Jiang F."/>
            <person name="Liu H."/>
            <person name="Zhao H."/>
            <person name="Xu D."/>
            <person name="Zhang Y."/>
        </authorList>
    </citation>
    <scope>NUCLEOTIDE SEQUENCE [LARGE SCALE GENOMIC DNA]</scope>
    <source>
        <strain evidence="2">cv. Punajuju</strain>
    </source>
</reference>
<protein>
    <submittedName>
        <fullName evidence="1">Uncharacterized protein</fullName>
    </submittedName>
</protein>
<gene>
    <name evidence="1" type="ORF">L2E82_02739</name>
</gene>
<evidence type="ECO:0000313" key="2">
    <source>
        <dbReference type="Proteomes" id="UP001055811"/>
    </source>
</evidence>
<sequence length="198" mass="22325">MYGNPHSQRNSLPFMSPLNDRNESLSLSEAFPSLVLSLVFRQGKTYRQIKSLAKMSLKGFSDGLPTDSSVEKFWYTRNRLPKVAGKACLGDVIEFQRRKTIDARILISYGGAEEVLNDSILPWIHVRSGYVFHGFLEFYLCQIEQKEAVLDPIIFLNIQSQVGHSTTGFVNSADGFLNGKLKEITRSCMVVLVWLNGD</sequence>
<accession>A0ACB9H311</accession>
<dbReference type="EMBL" id="CM042009">
    <property type="protein sequence ID" value="KAI3789932.1"/>
    <property type="molecule type" value="Genomic_DNA"/>
</dbReference>
<dbReference type="Proteomes" id="UP001055811">
    <property type="component" value="Linkage Group LG01"/>
</dbReference>
<organism evidence="1 2">
    <name type="scientific">Cichorium intybus</name>
    <name type="common">Chicory</name>
    <dbReference type="NCBI Taxonomy" id="13427"/>
    <lineage>
        <taxon>Eukaryota</taxon>
        <taxon>Viridiplantae</taxon>
        <taxon>Streptophyta</taxon>
        <taxon>Embryophyta</taxon>
        <taxon>Tracheophyta</taxon>
        <taxon>Spermatophyta</taxon>
        <taxon>Magnoliopsida</taxon>
        <taxon>eudicotyledons</taxon>
        <taxon>Gunneridae</taxon>
        <taxon>Pentapetalae</taxon>
        <taxon>asterids</taxon>
        <taxon>campanulids</taxon>
        <taxon>Asterales</taxon>
        <taxon>Asteraceae</taxon>
        <taxon>Cichorioideae</taxon>
        <taxon>Cichorieae</taxon>
        <taxon>Cichoriinae</taxon>
        <taxon>Cichorium</taxon>
    </lineage>
</organism>
<name>A0ACB9H311_CICIN</name>